<dbReference type="eggNOG" id="COG0246">
    <property type="taxonomic scope" value="Bacteria"/>
</dbReference>
<comment type="similarity">
    <text evidence="1">Belongs to the mannitol dehydrogenase family.</text>
</comment>
<sequence>MSAPRLTRESARGVSARPGVRGPLVEPAAVGVVHLGIGAFHRAHQAVYTERAAALAGEREWGILGVTGRRPDVARVLDASGGVYGVLVRDGADVSVDVVGAVVEAASPDQDAERVVAAIAAETTAVVSLTITEHGYAGPPFSPPIELLVRGLRRRAAHGAPLSVLSCDNLVDNGAVLRRIVRAAVSGDDGVARWVDDAVRFPRSMVDRIVPATTAEDRRAAAVLTGFDDAGLVVAEPFSEWVIEDDLAERRPRWELAGARVVPDVEPYERLKLRTLNATHSLLAYEGEARGHTTIAEALDDDELARRVEALMAESGLTLEQPPGIDVVAYRAEVLRRFRNRGMRHTVAQIGHDGSRKLPIRVGGTIGDLVAQGVTPDATARVLAAWAVHLRRGAVVDPLADELQAAARAARDAVELAELVLRLPGIVPDAVAGRRDVRDAVAAHTAEILALA</sequence>
<dbReference type="InterPro" id="IPR000669">
    <property type="entry name" value="Mannitol_DH"/>
</dbReference>
<proteinExistence type="inferred from homology"/>
<dbReference type="SUPFAM" id="SSF48179">
    <property type="entry name" value="6-phosphogluconate dehydrogenase C-terminal domain-like"/>
    <property type="match status" value="1"/>
</dbReference>
<dbReference type="PANTHER" id="PTHR43362">
    <property type="entry name" value="MANNITOL DEHYDROGENASE DSF1-RELATED"/>
    <property type="match status" value="1"/>
</dbReference>
<dbReference type="InterPro" id="IPR023027">
    <property type="entry name" value="Mannitol_DH_CS"/>
</dbReference>
<dbReference type="Gene3D" id="3.40.50.720">
    <property type="entry name" value="NAD(P)-binding Rossmann-like Domain"/>
    <property type="match status" value="1"/>
</dbReference>
<dbReference type="EC" id="1.1.1.17" evidence="2"/>
<evidence type="ECO:0000313" key="9">
    <source>
        <dbReference type="EMBL" id="ACQ78864.1"/>
    </source>
</evidence>
<dbReference type="EMBL" id="CP001618">
    <property type="protein sequence ID" value="ACQ78864.1"/>
    <property type="molecule type" value="Genomic_DNA"/>
</dbReference>
<dbReference type="PROSITE" id="PS00974">
    <property type="entry name" value="MANNITOL_DHGENASE"/>
    <property type="match status" value="1"/>
</dbReference>
<evidence type="ECO:0000256" key="2">
    <source>
        <dbReference type="ARBA" id="ARBA00012939"/>
    </source>
</evidence>
<gene>
    <name evidence="9" type="ordered locus">Bcav_0601</name>
</gene>
<dbReference type="KEGG" id="bcv:Bcav_0601"/>
<evidence type="ECO:0000259" key="8">
    <source>
        <dbReference type="Pfam" id="PF08125"/>
    </source>
</evidence>
<dbReference type="InterPro" id="IPR036291">
    <property type="entry name" value="NAD(P)-bd_dom_sf"/>
</dbReference>
<feature type="domain" description="Mannitol dehydrogenase N-terminal" evidence="7">
    <location>
        <begin position="31"/>
        <end position="255"/>
    </location>
</feature>
<keyword evidence="5" id="KW-0520">NAD</keyword>
<dbReference type="SUPFAM" id="SSF51735">
    <property type="entry name" value="NAD(P)-binding Rossmann-fold domains"/>
    <property type="match status" value="1"/>
</dbReference>
<dbReference type="InterPro" id="IPR050988">
    <property type="entry name" value="Mannitol_DH/Oxidoreductase"/>
</dbReference>
<evidence type="ECO:0000256" key="5">
    <source>
        <dbReference type="ARBA" id="ARBA00023027"/>
    </source>
</evidence>
<evidence type="ECO:0000256" key="1">
    <source>
        <dbReference type="ARBA" id="ARBA00006541"/>
    </source>
</evidence>
<dbReference type="InterPro" id="IPR013328">
    <property type="entry name" value="6PGD_dom2"/>
</dbReference>
<dbReference type="Pfam" id="PF01232">
    <property type="entry name" value="Mannitol_dh"/>
    <property type="match status" value="1"/>
</dbReference>
<evidence type="ECO:0000313" key="10">
    <source>
        <dbReference type="Proteomes" id="UP000007962"/>
    </source>
</evidence>
<dbReference type="Proteomes" id="UP000007962">
    <property type="component" value="Chromosome"/>
</dbReference>
<evidence type="ECO:0000259" key="7">
    <source>
        <dbReference type="Pfam" id="PF01232"/>
    </source>
</evidence>
<protein>
    <recommendedName>
        <fullName evidence="3">Mannitol-1-phosphate 5-dehydrogenase</fullName>
        <ecNumber evidence="2">1.1.1.17</ecNumber>
    </recommendedName>
</protein>
<dbReference type="PRINTS" id="PR00084">
    <property type="entry name" value="MTLDHDRGNASE"/>
</dbReference>
<keyword evidence="10" id="KW-1185">Reference proteome</keyword>
<dbReference type="GO" id="GO:0019594">
    <property type="term" value="P:mannitol metabolic process"/>
    <property type="evidence" value="ECO:0007669"/>
    <property type="project" value="InterPro"/>
</dbReference>
<dbReference type="STRING" id="471853.Bcav_0601"/>
<reference evidence="9 10" key="1">
    <citation type="journal article" date="2009" name="Stand. Genomic Sci.">
        <title>Complete genome sequence of Beutenbergia cavernae type strain (HKI 0122).</title>
        <authorList>
            <person name="Land M."/>
            <person name="Pukall R."/>
            <person name="Abt B."/>
            <person name="Goker M."/>
            <person name="Rohde M."/>
            <person name="Glavina Del Rio T."/>
            <person name="Tice H."/>
            <person name="Copeland A."/>
            <person name="Cheng J.F."/>
            <person name="Lucas S."/>
            <person name="Chen F."/>
            <person name="Nolan M."/>
            <person name="Bruce D."/>
            <person name="Goodwin L."/>
            <person name="Pitluck S."/>
            <person name="Ivanova N."/>
            <person name="Mavromatis K."/>
            <person name="Ovchinnikova G."/>
            <person name="Pati A."/>
            <person name="Chen A."/>
            <person name="Palaniappan K."/>
            <person name="Hauser L."/>
            <person name="Chang Y.J."/>
            <person name="Jefferies C.C."/>
            <person name="Saunders E."/>
            <person name="Brettin T."/>
            <person name="Detter J.C."/>
            <person name="Han C."/>
            <person name="Chain P."/>
            <person name="Bristow J."/>
            <person name="Eisen J.A."/>
            <person name="Markowitz V."/>
            <person name="Hugenholtz P."/>
            <person name="Kyrpides N.C."/>
            <person name="Klenk H.P."/>
            <person name="Lapidus A."/>
        </authorList>
    </citation>
    <scope>NUCLEOTIDE SEQUENCE [LARGE SCALE GENOMIC DNA]</scope>
    <source>
        <strain evidence="10">ATCC BAA-8 / DSM 12333 / NBRC 16432</strain>
    </source>
</reference>
<comment type="catalytic activity">
    <reaction evidence="6">
        <text>D-mannitol 1-phosphate + NAD(+) = beta-D-fructose 6-phosphate + NADH + H(+)</text>
        <dbReference type="Rhea" id="RHEA:19661"/>
        <dbReference type="ChEBI" id="CHEBI:15378"/>
        <dbReference type="ChEBI" id="CHEBI:57540"/>
        <dbReference type="ChEBI" id="CHEBI:57634"/>
        <dbReference type="ChEBI" id="CHEBI:57945"/>
        <dbReference type="ChEBI" id="CHEBI:61381"/>
        <dbReference type="EC" id="1.1.1.17"/>
    </reaction>
</comment>
<organism evidence="9 10">
    <name type="scientific">Beutenbergia cavernae (strain ATCC BAA-8 / DSM 12333 / CCUG 43141 / JCM 11478 / NBRC 16432 / NCIMB 13614 / HKI 0122)</name>
    <dbReference type="NCBI Taxonomy" id="471853"/>
    <lineage>
        <taxon>Bacteria</taxon>
        <taxon>Bacillati</taxon>
        <taxon>Actinomycetota</taxon>
        <taxon>Actinomycetes</taxon>
        <taxon>Micrococcales</taxon>
        <taxon>Beutenbergiaceae</taxon>
        <taxon>Beutenbergia</taxon>
    </lineage>
</organism>
<dbReference type="InterPro" id="IPR013131">
    <property type="entry name" value="Mannitol_DH_N"/>
</dbReference>
<dbReference type="InterPro" id="IPR013118">
    <property type="entry name" value="Mannitol_DH_C"/>
</dbReference>
<evidence type="ECO:0000256" key="4">
    <source>
        <dbReference type="ARBA" id="ARBA00023002"/>
    </source>
</evidence>
<dbReference type="Gene3D" id="1.10.1040.10">
    <property type="entry name" value="N-(1-d-carboxylethyl)-l-norvaline Dehydrogenase, domain 2"/>
    <property type="match status" value="1"/>
</dbReference>
<dbReference type="RefSeq" id="WP_012725644.1">
    <property type="nucleotide sequence ID" value="NC_012669.1"/>
</dbReference>
<name>C5BXX0_BEUC1</name>
<dbReference type="AlphaFoldDB" id="C5BXX0"/>
<dbReference type="GO" id="GO:0008926">
    <property type="term" value="F:mannitol-1-phosphate 5-dehydrogenase activity"/>
    <property type="evidence" value="ECO:0007669"/>
    <property type="project" value="UniProtKB-EC"/>
</dbReference>
<accession>C5BXX0</accession>
<dbReference type="InterPro" id="IPR008927">
    <property type="entry name" value="6-PGluconate_DH-like_C_sf"/>
</dbReference>
<dbReference type="Pfam" id="PF08125">
    <property type="entry name" value="Mannitol_dh_C"/>
    <property type="match status" value="1"/>
</dbReference>
<dbReference type="HOGENOM" id="CLU_027324_0_2_11"/>
<dbReference type="PANTHER" id="PTHR43362:SF1">
    <property type="entry name" value="MANNITOL DEHYDROGENASE 2-RELATED"/>
    <property type="match status" value="1"/>
</dbReference>
<keyword evidence="4" id="KW-0560">Oxidoreductase</keyword>
<feature type="domain" description="Mannitol dehydrogenase C-terminal" evidence="8">
    <location>
        <begin position="264"/>
        <end position="415"/>
    </location>
</feature>
<evidence type="ECO:0000256" key="6">
    <source>
        <dbReference type="ARBA" id="ARBA00048615"/>
    </source>
</evidence>
<evidence type="ECO:0000256" key="3">
    <source>
        <dbReference type="ARBA" id="ARBA00016219"/>
    </source>
</evidence>